<proteinExistence type="predicted"/>
<evidence type="ECO:0000313" key="2">
    <source>
        <dbReference type="EMBL" id="CAG8678756.1"/>
    </source>
</evidence>
<keyword evidence="1" id="KW-0812">Transmembrane</keyword>
<evidence type="ECO:0000313" key="3">
    <source>
        <dbReference type="Proteomes" id="UP000789396"/>
    </source>
</evidence>
<dbReference type="Proteomes" id="UP000789396">
    <property type="component" value="Unassembled WGS sequence"/>
</dbReference>
<accession>A0A9N9EIW2</accession>
<comment type="caution">
    <text evidence="2">The sequence shown here is derived from an EMBL/GenBank/DDBJ whole genome shotgun (WGS) entry which is preliminary data.</text>
</comment>
<keyword evidence="1" id="KW-1133">Transmembrane helix</keyword>
<name>A0A9N9EIW2_9GLOM</name>
<dbReference type="OrthoDB" id="2324972at2759"/>
<evidence type="ECO:0000256" key="1">
    <source>
        <dbReference type="SAM" id="Phobius"/>
    </source>
</evidence>
<organism evidence="2 3">
    <name type="scientific">Racocetra fulgida</name>
    <dbReference type="NCBI Taxonomy" id="60492"/>
    <lineage>
        <taxon>Eukaryota</taxon>
        <taxon>Fungi</taxon>
        <taxon>Fungi incertae sedis</taxon>
        <taxon>Mucoromycota</taxon>
        <taxon>Glomeromycotina</taxon>
        <taxon>Glomeromycetes</taxon>
        <taxon>Diversisporales</taxon>
        <taxon>Gigasporaceae</taxon>
        <taxon>Racocetra</taxon>
    </lineage>
</organism>
<reference evidence="2" key="1">
    <citation type="submission" date="2021-06" db="EMBL/GenBank/DDBJ databases">
        <authorList>
            <person name="Kallberg Y."/>
            <person name="Tangrot J."/>
            <person name="Rosling A."/>
        </authorList>
    </citation>
    <scope>NUCLEOTIDE SEQUENCE</scope>
    <source>
        <strain evidence="2">IN212</strain>
    </source>
</reference>
<dbReference type="EMBL" id="CAJVPZ010017162">
    <property type="protein sequence ID" value="CAG8678756.1"/>
    <property type="molecule type" value="Genomic_DNA"/>
</dbReference>
<protein>
    <submittedName>
        <fullName evidence="2">10644_t:CDS:1</fullName>
    </submittedName>
</protein>
<feature type="transmembrane region" description="Helical" evidence="1">
    <location>
        <begin position="61"/>
        <end position="82"/>
    </location>
</feature>
<sequence length="243" mass="27090">MNTPSEMCAYWLPAINFALDGAPIPYRPVGHHAMNIVLPPGDPTIGILGVCIAEASLLDRLASLVSAYYIFVGIFAGISKAAGPCMEDKSLEDWPYIPLLFIWTLPVIYIRIRKGRVVDRMPGVLGGRIPVAIPSPVIINTRRAHTAITALASVALPCRIFLPEQISDKEHAQDHDSSYCSHRFPTIFVLNFKPFLHNLSTDENVSVLLVPEARTHHIVYNRIPLTLPHTWVKWSQRPFPART</sequence>
<keyword evidence="3" id="KW-1185">Reference proteome</keyword>
<gene>
    <name evidence="2" type="ORF">RFULGI_LOCUS9528</name>
</gene>
<keyword evidence="1" id="KW-0472">Membrane</keyword>
<feature type="non-terminal residue" evidence="2">
    <location>
        <position position="243"/>
    </location>
</feature>
<dbReference type="AlphaFoldDB" id="A0A9N9EIW2"/>
<feature type="transmembrane region" description="Helical" evidence="1">
    <location>
        <begin position="94"/>
        <end position="112"/>
    </location>
</feature>